<protein>
    <recommendedName>
        <fullName evidence="2">Endonuclease/exonuclease/phosphatase domain-containing protein</fullName>
    </recommendedName>
</protein>
<comment type="caution">
    <text evidence="1">The sequence shown here is derived from an EMBL/GenBank/DDBJ whole genome shotgun (WGS) entry which is preliminary data.</text>
</comment>
<dbReference type="Gene3D" id="3.60.10.10">
    <property type="entry name" value="Endonuclease/exonuclease/phosphatase"/>
    <property type="match status" value="1"/>
</dbReference>
<organism evidence="1">
    <name type="scientific">Sesamum latifolium</name>
    <dbReference type="NCBI Taxonomy" id="2727402"/>
    <lineage>
        <taxon>Eukaryota</taxon>
        <taxon>Viridiplantae</taxon>
        <taxon>Streptophyta</taxon>
        <taxon>Embryophyta</taxon>
        <taxon>Tracheophyta</taxon>
        <taxon>Spermatophyta</taxon>
        <taxon>Magnoliopsida</taxon>
        <taxon>eudicotyledons</taxon>
        <taxon>Gunneridae</taxon>
        <taxon>Pentapetalae</taxon>
        <taxon>asterids</taxon>
        <taxon>lamiids</taxon>
        <taxon>Lamiales</taxon>
        <taxon>Pedaliaceae</taxon>
        <taxon>Sesamum</taxon>
    </lineage>
</organism>
<dbReference type="PANTHER" id="PTHR33710">
    <property type="entry name" value="BNAC02G09200D PROTEIN"/>
    <property type="match status" value="1"/>
</dbReference>
<dbReference type="PANTHER" id="PTHR33710:SF71">
    <property type="entry name" value="ENDONUCLEASE_EXONUCLEASE_PHOSPHATASE DOMAIN-CONTAINING PROTEIN"/>
    <property type="match status" value="1"/>
</dbReference>
<dbReference type="InterPro" id="IPR036691">
    <property type="entry name" value="Endo/exonu/phosph_ase_sf"/>
</dbReference>
<name>A0AAW2XMZ6_9LAMI</name>
<reference evidence="1" key="2">
    <citation type="journal article" date="2024" name="Plant">
        <title>Genomic evolution and insights into agronomic trait innovations of Sesamum species.</title>
        <authorList>
            <person name="Miao H."/>
            <person name="Wang L."/>
            <person name="Qu L."/>
            <person name="Liu H."/>
            <person name="Sun Y."/>
            <person name="Le M."/>
            <person name="Wang Q."/>
            <person name="Wei S."/>
            <person name="Zheng Y."/>
            <person name="Lin W."/>
            <person name="Duan Y."/>
            <person name="Cao H."/>
            <person name="Xiong S."/>
            <person name="Wang X."/>
            <person name="Wei L."/>
            <person name="Li C."/>
            <person name="Ma Q."/>
            <person name="Ju M."/>
            <person name="Zhao R."/>
            <person name="Li G."/>
            <person name="Mu C."/>
            <person name="Tian Q."/>
            <person name="Mei H."/>
            <person name="Zhang T."/>
            <person name="Gao T."/>
            <person name="Zhang H."/>
        </authorList>
    </citation>
    <scope>NUCLEOTIDE SEQUENCE</scope>
    <source>
        <strain evidence="1">KEN1</strain>
    </source>
</reference>
<dbReference type="AlphaFoldDB" id="A0AAW2XMZ6"/>
<reference evidence="1" key="1">
    <citation type="submission" date="2020-06" db="EMBL/GenBank/DDBJ databases">
        <authorList>
            <person name="Li T."/>
            <person name="Hu X."/>
            <person name="Zhang T."/>
            <person name="Song X."/>
            <person name="Zhang H."/>
            <person name="Dai N."/>
            <person name="Sheng W."/>
            <person name="Hou X."/>
            <person name="Wei L."/>
        </authorList>
    </citation>
    <scope>NUCLEOTIDE SEQUENCE</scope>
    <source>
        <strain evidence="1">KEN1</strain>
        <tissue evidence="1">Leaf</tissue>
    </source>
</reference>
<dbReference type="EMBL" id="JACGWN010000003">
    <property type="protein sequence ID" value="KAL0455422.1"/>
    <property type="molecule type" value="Genomic_DNA"/>
</dbReference>
<dbReference type="SUPFAM" id="SSF56219">
    <property type="entry name" value="DNase I-like"/>
    <property type="match status" value="1"/>
</dbReference>
<sequence>MHTVCSSPLDLRLVGMYYYVALSASHGIASSYGLQSWRGCPHLIEHGGQDWTAHVYCVQEVKLSLTHTYSSSVNMRAHAFGFWKQRFGSDCQGLVGNTPSYGRLKDGEVNTRGMPFSVHSLPRWFITFGWNETSKDLGMNPLFRNLADSIDDEPLLVMGDFNTVADMSEVCGHSGDIRVAMEEFQDCISQTGIITLPMQGNLFTWHNHSTDSRSLWKRLDRMLANDRWLARWPDVSYSSLNAWTLDHSPLVIRGDVRRSPVRIFRFDNYLAASSQFIPTVQRIWGNSVVGTAMYSVTRKLKALKPLFRAQRKQKGDLSSNVKLAQEFLATVQNLLRQDRHDPLLLLLENCCRMVYLKAVLLEQQMLQHGRSCSG</sequence>
<accession>A0AAW2XMZ6</accession>
<evidence type="ECO:0008006" key="2">
    <source>
        <dbReference type="Google" id="ProtNLM"/>
    </source>
</evidence>
<gene>
    <name evidence="1" type="ORF">Slati_0881400</name>
</gene>
<proteinExistence type="predicted"/>
<evidence type="ECO:0000313" key="1">
    <source>
        <dbReference type="EMBL" id="KAL0455422.1"/>
    </source>
</evidence>